<feature type="chain" id="PRO_5047084381" evidence="2">
    <location>
        <begin position="36"/>
        <end position="340"/>
    </location>
</feature>
<evidence type="ECO:0000313" key="5">
    <source>
        <dbReference type="Proteomes" id="UP001501295"/>
    </source>
</evidence>
<evidence type="ECO:0000259" key="3">
    <source>
        <dbReference type="SMART" id="SM00062"/>
    </source>
</evidence>
<evidence type="ECO:0000313" key="4">
    <source>
        <dbReference type="EMBL" id="GAA4672258.1"/>
    </source>
</evidence>
<sequence>MSFPLRRRTLTSASALVLAASLVGALAGCSSSATASGTPSADGTTAVTVGAVANGAATETTIDVPTVAKIRAELPASIRSSGELTIGVGDLPAGFPPLAFLGTDQKTQTGSEPDLGRLVAAVFGLKPELKAATWDNLFVGIDTGATDVGLSNITDTEQRKEKYDFASYRQDNLAFTVLKSSTWKFTGDYEALAGKTVAVGAGTNQEKLLLTWQTKLQSEGKTLTVKYYPNANATWLALDSKKIDANFGPNPGAAYQNTQSASSNNPTKTAGTFSGAGSSLQGLIAATTKKDNGLAKPLADAIDYLIDNGQYAKWLKAYNLSNEAVTKSEVNPAGLPLDNS</sequence>
<proteinExistence type="predicted"/>
<dbReference type="PANTHER" id="PTHR35936">
    <property type="entry name" value="MEMBRANE-BOUND LYTIC MUREIN TRANSGLYCOSYLASE F"/>
    <property type="match status" value="1"/>
</dbReference>
<dbReference type="PANTHER" id="PTHR35936:SF19">
    <property type="entry name" value="AMINO-ACID-BINDING PROTEIN YXEM-RELATED"/>
    <property type="match status" value="1"/>
</dbReference>
<dbReference type="EMBL" id="BAABLM010000002">
    <property type="protein sequence ID" value="GAA4672258.1"/>
    <property type="molecule type" value="Genomic_DNA"/>
</dbReference>
<dbReference type="PROSITE" id="PS51318">
    <property type="entry name" value="TAT"/>
    <property type="match status" value="1"/>
</dbReference>
<protein>
    <submittedName>
        <fullName evidence="4">ABC transporter substrate-binding protein</fullName>
    </submittedName>
</protein>
<keyword evidence="1 2" id="KW-0732">Signal</keyword>
<dbReference type="InterPro" id="IPR006311">
    <property type="entry name" value="TAT_signal"/>
</dbReference>
<reference evidence="5" key="1">
    <citation type="journal article" date="2019" name="Int. J. Syst. Evol. Microbiol.">
        <title>The Global Catalogue of Microorganisms (GCM) 10K type strain sequencing project: providing services to taxonomists for standard genome sequencing and annotation.</title>
        <authorList>
            <consortium name="The Broad Institute Genomics Platform"/>
            <consortium name="The Broad Institute Genome Sequencing Center for Infectious Disease"/>
            <person name="Wu L."/>
            <person name="Ma J."/>
        </authorList>
    </citation>
    <scope>NUCLEOTIDE SEQUENCE [LARGE SCALE GENOMIC DNA]</scope>
    <source>
        <strain evidence="5">JCM 18956</strain>
    </source>
</reference>
<keyword evidence="5" id="KW-1185">Reference proteome</keyword>
<dbReference type="SUPFAM" id="SSF53850">
    <property type="entry name" value="Periplasmic binding protein-like II"/>
    <property type="match status" value="1"/>
</dbReference>
<feature type="domain" description="Solute-binding protein family 3/N-terminal" evidence="3">
    <location>
        <begin position="83"/>
        <end position="322"/>
    </location>
</feature>
<dbReference type="PROSITE" id="PS51257">
    <property type="entry name" value="PROKAR_LIPOPROTEIN"/>
    <property type="match status" value="1"/>
</dbReference>
<dbReference type="Proteomes" id="UP001501295">
    <property type="component" value="Unassembled WGS sequence"/>
</dbReference>
<evidence type="ECO:0000256" key="1">
    <source>
        <dbReference type="ARBA" id="ARBA00022729"/>
    </source>
</evidence>
<evidence type="ECO:0000256" key="2">
    <source>
        <dbReference type="SAM" id="SignalP"/>
    </source>
</evidence>
<dbReference type="RefSeq" id="WP_345375073.1">
    <property type="nucleotide sequence ID" value="NZ_BAABLM010000002.1"/>
</dbReference>
<gene>
    <name evidence="4" type="ORF">GCM10025780_15450</name>
</gene>
<accession>A0ABP8VUV1</accession>
<dbReference type="Gene3D" id="3.40.190.10">
    <property type="entry name" value="Periplasmic binding protein-like II"/>
    <property type="match status" value="2"/>
</dbReference>
<dbReference type="SMART" id="SM00062">
    <property type="entry name" value="PBPb"/>
    <property type="match status" value="1"/>
</dbReference>
<comment type="caution">
    <text evidence="4">The sequence shown here is derived from an EMBL/GenBank/DDBJ whole genome shotgun (WGS) entry which is preliminary data.</text>
</comment>
<dbReference type="Pfam" id="PF00497">
    <property type="entry name" value="SBP_bac_3"/>
    <property type="match status" value="1"/>
</dbReference>
<feature type="signal peptide" evidence="2">
    <location>
        <begin position="1"/>
        <end position="35"/>
    </location>
</feature>
<dbReference type="InterPro" id="IPR001638">
    <property type="entry name" value="Solute-binding_3/MltF_N"/>
</dbReference>
<organism evidence="4 5">
    <name type="scientific">Frondihabitans cladoniiphilus</name>
    <dbReference type="NCBI Taxonomy" id="715785"/>
    <lineage>
        <taxon>Bacteria</taxon>
        <taxon>Bacillati</taxon>
        <taxon>Actinomycetota</taxon>
        <taxon>Actinomycetes</taxon>
        <taxon>Micrococcales</taxon>
        <taxon>Microbacteriaceae</taxon>
        <taxon>Frondihabitans</taxon>
    </lineage>
</organism>
<name>A0ABP8VUV1_9MICO</name>